<proteinExistence type="predicted"/>
<gene>
    <name evidence="2" type="ORF">SAMN02745180_02074</name>
</gene>
<dbReference type="RefSeq" id="WP_072744725.1">
    <property type="nucleotide sequence ID" value="NZ_FQXR01000010.1"/>
</dbReference>
<protein>
    <submittedName>
        <fullName evidence="2">Uncharacterized protein</fullName>
    </submittedName>
</protein>
<reference evidence="2 3" key="1">
    <citation type="submission" date="2016-11" db="EMBL/GenBank/DDBJ databases">
        <authorList>
            <person name="Jaros S."/>
            <person name="Januszkiewicz K."/>
            <person name="Wedrychowicz H."/>
        </authorList>
    </citation>
    <scope>NUCLEOTIDE SEQUENCE [LARGE SCALE GENOMIC DNA]</scope>
    <source>
        <strain evidence="2 3">DSM 13106</strain>
    </source>
</reference>
<dbReference type="EMBL" id="FQXR01000010">
    <property type="protein sequence ID" value="SHI09095.1"/>
    <property type="molecule type" value="Genomic_DNA"/>
</dbReference>
<feature type="transmembrane region" description="Helical" evidence="1">
    <location>
        <begin position="110"/>
        <end position="128"/>
    </location>
</feature>
<dbReference type="Proteomes" id="UP000184389">
    <property type="component" value="Unassembled WGS sequence"/>
</dbReference>
<dbReference type="STRING" id="1123281.SAMN02745180_02074"/>
<accession>A0A1M5YAM9</accession>
<dbReference type="AlphaFoldDB" id="A0A1M5YAM9"/>
<feature type="transmembrane region" description="Helical" evidence="1">
    <location>
        <begin position="135"/>
        <end position="153"/>
    </location>
</feature>
<dbReference type="OrthoDB" id="1953431at2"/>
<evidence type="ECO:0000256" key="1">
    <source>
        <dbReference type="SAM" id="Phobius"/>
    </source>
</evidence>
<keyword evidence="1" id="KW-0812">Transmembrane</keyword>
<keyword evidence="1" id="KW-1133">Transmembrane helix</keyword>
<evidence type="ECO:0000313" key="3">
    <source>
        <dbReference type="Proteomes" id="UP000184389"/>
    </source>
</evidence>
<sequence length="184" mass="21068">MYSSVTVTVLAKIWSAIQLGYEHSLFKKIMSTIGKGFKYISKGSNFLRLFSSNRKMAGETLFYKIYCKFIDLIYKLVEAIRKLINKGKGGSILDSSTTVLFRDEVEVQNTFAVFSLFFGLTVFIFNAVRGKFLGKSFYVSIFVLLIGIFGLKYEGGYKMLLEESNSFKFLKSLFTIDKGGERWW</sequence>
<evidence type="ECO:0000313" key="2">
    <source>
        <dbReference type="EMBL" id="SHI09095.1"/>
    </source>
</evidence>
<name>A0A1M5YAM9_9FIRM</name>
<keyword evidence="3" id="KW-1185">Reference proteome</keyword>
<keyword evidence="1" id="KW-0472">Membrane</keyword>
<organism evidence="2 3">
    <name type="scientific">Sporanaerobacter acetigenes DSM 13106</name>
    <dbReference type="NCBI Taxonomy" id="1123281"/>
    <lineage>
        <taxon>Bacteria</taxon>
        <taxon>Bacillati</taxon>
        <taxon>Bacillota</taxon>
        <taxon>Tissierellia</taxon>
        <taxon>Tissierellales</taxon>
        <taxon>Sporanaerobacteraceae</taxon>
        <taxon>Sporanaerobacter</taxon>
    </lineage>
</organism>